<feature type="compositionally biased region" description="Low complexity" evidence="12">
    <location>
        <begin position="747"/>
        <end position="769"/>
    </location>
</feature>
<feature type="chain" id="PRO_5013145082" description="histidine kinase" evidence="13">
    <location>
        <begin position="30"/>
        <end position="874"/>
    </location>
</feature>
<dbReference type="EMBL" id="FZOF01000008">
    <property type="protein sequence ID" value="SNS80433.1"/>
    <property type="molecule type" value="Genomic_DNA"/>
</dbReference>
<evidence type="ECO:0000256" key="4">
    <source>
        <dbReference type="ARBA" id="ARBA00022553"/>
    </source>
</evidence>
<keyword evidence="17" id="KW-1185">Reference proteome</keyword>
<keyword evidence="11" id="KW-0902">Two-component regulatory system</keyword>
<evidence type="ECO:0000256" key="12">
    <source>
        <dbReference type="SAM" id="MobiDB-lite"/>
    </source>
</evidence>
<keyword evidence="10" id="KW-1133">Transmembrane helix</keyword>
<dbReference type="InterPro" id="IPR005467">
    <property type="entry name" value="His_kinase_dom"/>
</dbReference>
<keyword evidence="4" id="KW-0597">Phosphoprotein</keyword>
<dbReference type="RefSeq" id="WP_143681595.1">
    <property type="nucleotide sequence ID" value="NZ_FZOF01000008.1"/>
</dbReference>
<comment type="catalytic activity">
    <reaction evidence="1">
        <text>ATP + protein L-histidine = ADP + protein N-phospho-L-histidine.</text>
        <dbReference type="EC" id="2.7.13.3"/>
    </reaction>
</comment>
<dbReference type="SMART" id="SM00387">
    <property type="entry name" value="HATPase_c"/>
    <property type="match status" value="1"/>
</dbReference>
<sequence length="874" mass="90760">MRTRRNPRTKRVRQRLLGALLICAVTVLAASAPGVATGVRDLAEAQRLVGMARLGTQAVSLSHALADERDGMAVFVAGGRSTEGGDGVSETQRVRVDRQAKEVLAAAADADTDDAPAFADATAEVVRQLGELAAVRQKTLSGPGSAEAAVAAYDPAIRALRGIGSAVARSLPARGASADTTALPELARAVDQASVQRGLLVGALTADGGQSGLVGAAQTAAVSERSALADFRGGASQAAVEQYDQTVTGSDVNEADKRLEKLLNSSSLSAADREHKPEAVQAALSARVDMMRGVESSLAAAAADRLAALRDDDVTALELHIALASVCFLLVLGVGVSTARSITRPAAALNRFARGDVPADEQVRIVGSDEFAATARAVNALRAEVNGLRGRVAAQDAEHTKLQGVRDALAAERDLLHGRQDALTTRLGSLQDNVHGTYVSLTLRTLGLVERQLTLIERLEELVHDPEELSQLFKLDHLATRMRRNSENLLLLAGTEHGHAHPKPVPLVDVARAAVSEIDKYERVRIHQLPAGRIAGFATDDLSHLIAELLENAAAFSPPETEVQLSGWMLESGELMLSVEDEGIGIPAARLDELNALLTQTDPAEHTSVAEATGIGVYVVARLAARHGIRVQLRDAKRGGTTAVVVVPTALTAPAEDPDGPQTPVEAAVAGEPWQPRKALRRAREERAGEPERTAPAAVEPATEPAGTAPGDVPGEASDEASRPGGDAIEHARADRPASAATPDTESAPAPVAASGAPAQAQAPAPAAGETPDGGGLTAKGLPQRVPRSTGLSGEPQVRGRARQGGGVDPEELRRKLGGFAQGLREGRAEAHAETQEIRRGLPAPRKAADAAAAEGSSGGHQQVEAEGVEEARG</sequence>
<keyword evidence="9" id="KW-0067">ATP-binding</keyword>
<evidence type="ECO:0000256" key="13">
    <source>
        <dbReference type="SAM" id="SignalP"/>
    </source>
</evidence>
<dbReference type="PROSITE" id="PS50885">
    <property type="entry name" value="HAMP"/>
    <property type="match status" value="1"/>
</dbReference>
<dbReference type="OrthoDB" id="4652229at2"/>
<evidence type="ECO:0000256" key="1">
    <source>
        <dbReference type="ARBA" id="ARBA00000085"/>
    </source>
</evidence>
<dbReference type="SUPFAM" id="SSF55874">
    <property type="entry name" value="ATPase domain of HSP90 chaperone/DNA topoisomerase II/histidine kinase"/>
    <property type="match status" value="1"/>
</dbReference>
<gene>
    <name evidence="16" type="ORF">SAMN05216252_108362</name>
</gene>
<accession>A0A239HHX6</accession>
<dbReference type="Pfam" id="PF02518">
    <property type="entry name" value="HATPase_c"/>
    <property type="match status" value="1"/>
</dbReference>
<dbReference type="PANTHER" id="PTHR44936:SF9">
    <property type="entry name" value="SENSOR PROTEIN CREC"/>
    <property type="match status" value="1"/>
</dbReference>
<dbReference type="InterPro" id="IPR036890">
    <property type="entry name" value="HATPase_C_sf"/>
</dbReference>
<protein>
    <recommendedName>
        <fullName evidence="3">histidine kinase</fullName>
        <ecNumber evidence="3">2.7.13.3</ecNumber>
    </recommendedName>
</protein>
<dbReference type="InterPro" id="IPR013587">
    <property type="entry name" value="Nitrate/nitrite_sensing"/>
</dbReference>
<evidence type="ECO:0000256" key="6">
    <source>
        <dbReference type="ARBA" id="ARBA00022692"/>
    </source>
</evidence>
<dbReference type="PANTHER" id="PTHR44936">
    <property type="entry name" value="SENSOR PROTEIN CREC"/>
    <property type="match status" value="1"/>
</dbReference>
<evidence type="ECO:0000256" key="5">
    <source>
        <dbReference type="ARBA" id="ARBA00022679"/>
    </source>
</evidence>
<dbReference type="Proteomes" id="UP000198280">
    <property type="component" value="Unassembled WGS sequence"/>
</dbReference>
<keyword evidence="6" id="KW-0812">Transmembrane</keyword>
<feature type="compositionally biased region" description="Low complexity" evidence="12">
    <location>
        <begin position="694"/>
        <end position="710"/>
    </location>
</feature>
<keyword evidence="10" id="KW-0472">Membrane</keyword>
<dbReference type="PROSITE" id="PS50109">
    <property type="entry name" value="HIS_KIN"/>
    <property type="match status" value="1"/>
</dbReference>
<dbReference type="Gene3D" id="3.30.565.10">
    <property type="entry name" value="Histidine kinase-like ATPase, C-terminal domain"/>
    <property type="match status" value="1"/>
</dbReference>
<keyword evidence="7" id="KW-0547">Nucleotide-binding</keyword>
<feature type="signal peptide" evidence="13">
    <location>
        <begin position="1"/>
        <end position="29"/>
    </location>
</feature>
<feature type="domain" description="HAMP" evidence="15">
    <location>
        <begin position="346"/>
        <end position="390"/>
    </location>
</feature>
<feature type="region of interest" description="Disordered" evidence="12">
    <location>
        <begin position="653"/>
        <end position="874"/>
    </location>
</feature>
<evidence type="ECO:0000259" key="14">
    <source>
        <dbReference type="PROSITE" id="PS50109"/>
    </source>
</evidence>
<keyword evidence="8 16" id="KW-0418">Kinase</keyword>
<evidence type="ECO:0000313" key="17">
    <source>
        <dbReference type="Proteomes" id="UP000198280"/>
    </source>
</evidence>
<reference evidence="16 17" key="1">
    <citation type="submission" date="2017-06" db="EMBL/GenBank/DDBJ databases">
        <authorList>
            <person name="Kim H.J."/>
            <person name="Triplett B.A."/>
        </authorList>
    </citation>
    <scope>NUCLEOTIDE SEQUENCE [LARGE SCALE GENOMIC DNA]</scope>
    <source>
        <strain evidence="16 17">CGMCC 4.1858</strain>
    </source>
</reference>
<keyword evidence="13" id="KW-0732">Signal</keyword>
<evidence type="ECO:0000256" key="11">
    <source>
        <dbReference type="ARBA" id="ARBA00023012"/>
    </source>
</evidence>
<dbReference type="InterPro" id="IPR050980">
    <property type="entry name" value="2C_sensor_his_kinase"/>
</dbReference>
<dbReference type="GO" id="GO:0000160">
    <property type="term" value="P:phosphorelay signal transduction system"/>
    <property type="evidence" value="ECO:0007669"/>
    <property type="project" value="UniProtKB-KW"/>
</dbReference>
<evidence type="ECO:0000256" key="7">
    <source>
        <dbReference type="ARBA" id="ARBA00022741"/>
    </source>
</evidence>
<comment type="subcellular location">
    <subcellularLocation>
        <location evidence="2">Membrane</location>
    </subcellularLocation>
</comment>
<feature type="compositionally biased region" description="Basic and acidic residues" evidence="12">
    <location>
        <begin position="682"/>
        <end position="693"/>
    </location>
</feature>
<dbReference type="InterPro" id="IPR003594">
    <property type="entry name" value="HATPase_dom"/>
</dbReference>
<dbReference type="GO" id="GO:0004673">
    <property type="term" value="F:protein histidine kinase activity"/>
    <property type="evidence" value="ECO:0007669"/>
    <property type="project" value="UniProtKB-EC"/>
</dbReference>
<dbReference type="GO" id="GO:0016020">
    <property type="term" value="C:membrane"/>
    <property type="evidence" value="ECO:0007669"/>
    <property type="project" value="UniProtKB-SubCell"/>
</dbReference>
<name>A0A239HHX6_9ACTN</name>
<feature type="compositionally biased region" description="Basic and acidic residues" evidence="12">
    <location>
        <begin position="825"/>
        <end position="840"/>
    </location>
</feature>
<evidence type="ECO:0000313" key="16">
    <source>
        <dbReference type="EMBL" id="SNS80433.1"/>
    </source>
</evidence>
<evidence type="ECO:0000259" key="15">
    <source>
        <dbReference type="PROSITE" id="PS50885"/>
    </source>
</evidence>
<keyword evidence="5" id="KW-0808">Transferase</keyword>
<evidence type="ECO:0000256" key="2">
    <source>
        <dbReference type="ARBA" id="ARBA00004370"/>
    </source>
</evidence>
<evidence type="ECO:0000256" key="8">
    <source>
        <dbReference type="ARBA" id="ARBA00022777"/>
    </source>
</evidence>
<dbReference type="GO" id="GO:0005524">
    <property type="term" value="F:ATP binding"/>
    <property type="evidence" value="ECO:0007669"/>
    <property type="project" value="UniProtKB-KW"/>
</dbReference>
<organism evidence="16 17">
    <name type="scientific">Actinacidiphila glaucinigra</name>
    <dbReference type="NCBI Taxonomy" id="235986"/>
    <lineage>
        <taxon>Bacteria</taxon>
        <taxon>Bacillati</taxon>
        <taxon>Actinomycetota</taxon>
        <taxon>Actinomycetes</taxon>
        <taxon>Kitasatosporales</taxon>
        <taxon>Streptomycetaceae</taxon>
        <taxon>Actinacidiphila</taxon>
    </lineage>
</organism>
<dbReference type="Pfam" id="PF08376">
    <property type="entry name" value="NIT"/>
    <property type="match status" value="1"/>
</dbReference>
<dbReference type="EC" id="2.7.13.3" evidence="3"/>
<evidence type="ECO:0000256" key="9">
    <source>
        <dbReference type="ARBA" id="ARBA00022840"/>
    </source>
</evidence>
<dbReference type="AlphaFoldDB" id="A0A239HHX6"/>
<evidence type="ECO:0000256" key="3">
    <source>
        <dbReference type="ARBA" id="ARBA00012438"/>
    </source>
</evidence>
<proteinExistence type="predicted"/>
<dbReference type="InterPro" id="IPR003660">
    <property type="entry name" value="HAMP_dom"/>
</dbReference>
<feature type="domain" description="Histidine kinase" evidence="14">
    <location>
        <begin position="542"/>
        <end position="651"/>
    </location>
</feature>
<evidence type="ECO:0000256" key="10">
    <source>
        <dbReference type="ARBA" id="ARBA00022989"/>
    </source>
</evidence>